<organism evidence="2 3">
    <name type="scientific">Agromyces tardus</name>
    <dbReference type="NCBI Taxonomy" id="2583849"/>
    <lineage>
        <taxon>Bacteria</taxon>
        <taxon>Bacillati</taxon>
        <taxon>Actinomycetota</taxon>
        <taxon>Actinomycetes</taxon>
        <taxon>Micrococcales</taxon>
        <taxon>Microbacteriaceae</taxon>
        <taxon>Agromyces</taxon>
    </lineage>
</organism>
<gene>
    <name evidence="2" type="ORF">EDM22_04225</name>
</gene>
<proteinExistence type="predicted"/>
<reference evidence="2 3" key="1">
    <citation type="submission" date="2018-10" db="EMBL/GenBank/DDBJ databases">
        <title>Isolation, diversity and antibacterial activity of antinobacteria from the wheat rhizosphere soil.</title>
        <authorList>
            <person name="Sun T."/>
        </authorList>
    </citation>
    <scope>NUCLEOTIDE SEQUENCE [LARGE SCALE GENOMIC DNA]</scope>
    <source>
        <strain evidence="2 3">SJ-23</strain>
    </source>
</reference>
<keyword evidence="2" id="KW-0378">Hydrolase</keyword>
<evidence type="ECO:0000259" key="1">
    <source>
        <dbReference type="Pfam" id="PF20469"/>
    </source>
</evidence>
<dbReference type="Pfam" id="PF20469">
    <property type="entry name" value="OLD-like_TOPRIM"/>
    <property type="match status" value="1"/>
</dbReference>
<keyword evidence="2" id="KW-0540">Nuclease</keyword>
<dbReference type="AlphaFoldDB" id="A0A3M8AJN0"/>
<protein>
    <submittedName>
        <fullName evidence="2">ATP-dependent endonuclease</fullName>
    </submittedName>
</protein>
<dbReference type="Proteomes" id="UP000275048">
    <property type="component" value="Unassembled WGS sequence"/>
</dbReference>
<comment type="caution">
    <text evidence="2">The sequence shown here is derived from an EMBL/GenBank/DDBJ whole genome shotgun (WGS) entry which is preliminary data.</text>
</comment>
<dbReference type="GO" id="GO:0004519">
    <property type="term" value="F:endonuclease activity"/>
    <property type="evidence" value="ECO:0007669"/>
    <property type="project" value="UniProtKB-KW"/>
</dbReference>
<name>A0A3M8AJN0_9MICO</name>
<dbReference type="InterPro" id="IPR034139">
    <property type="entry name" value="TOPRIM_OLD"/>
</dbReference>
<dbReference type="OrthoDB" id="9152042at2"/>
<evidence type="ECO:0000313" key="2">
    <source>
        <dbReference type="EMBL" id="RNB51249.1"/>
    </source>
</evidence>
<keyword evidence="2" id="KW-0255">Endonuclease</keyword>
<sequence length="194" mass="20713">MREVVYAGASATVVLVEGESDRLALEALAELLRFDLAAADAAVVSMDGVTNLRHHLAALARTPIRPRVLGLFDLAEIAHVRRAVEGVGLARPGSDLAQLGFFACDPDLEGELIRALGSERVEELLAEHGELSRFRGFQRQPAQRVKATEVQLRRFMGTHSGRKAQFAPILVRALDVASVPAAMAALLAAATDAG</sequence>
<evidence type="ECO:0000313" key="3">
    <source>
        <dbReference type="Proteomes" id="UP000275048"/>
    </source>
</evidence>
<feature type="domain" description="OLD protein-like TOPRIM" evidence="1">
    <location>
        <begin position="11"/>
        <end position="65"/>
    </location>
</feature>
<keyword evidence="3" id="KW-1185">Reference proteome</keyword>
<accession>A0A3M8AJN0</accession>
<dbReference type="EMBL" id="RHHB01000004">
    <property type="protein sequence ID" value="RNB51249.1"/>
    <property type="molecule type" value="Genomic_DNA"/>
</dbReference>
<dbReference type="RefSeq" id="WP_122935817.1">
    <property type="nucleotide sequence ID" value="NZ_JBHSNT010000060.1"/>
</dbReference>